<evidence type="ECO:0000256" key="1">
    <source>
        <dbReference type="ARBA" id="ARBA00022553"/>
    </source>
</evidence>
<dbReference type="Pfam" id="PF05724">
    <property type="entry name" value="TPMT"/>
    <property type="match status" value="1"/>
</dbReference>
<dbReference type="Gene3D" id="3.40.50.150">
    <property type="entry name" value="Vaccinia Virus protein VP39"/>
    <property type="match status" value="1"/>
</dbReference>
<dbReference type="Proteomes" id="UP001189429">
    <property type="component" value="Unassembled WGS sequence"/>
</dbReference>
<keyword evidence="3" id="KW-0808">Transferase</keyword>
<keyword evidence="2" id="KW-0489">Methyltransferase</keyword>
<dbReference type="InterPro" id="IPR029063">
    <property type="entry name" value="SAM-dependent_MTases_sf"/>
</dbReference>
<comment type="caution">
    <text evidence="6">The sequence shown here is derived from an EMBL/GenBank/DDBJ whole genome shotgun (WGS) entry which is preliminary data.</text>
</comment>
<dbReference type="PANTHER" id="PTHR32183">
    <property type="match status" value="1"/>
</dbReference>
<dbReference type="InterPro" id="IPR008854">
    <property type="entry name" value="TPMT"/>
</dbReference>
<evidence type="ECO:0000313" key="6">
    <source>
        <dbReference type="EMBL" id="CAK0788123.1"/>
    </source>
</evidence>
<reference evidence="6" key="1">
    <citation type="submission" date="2023-10" db="EMBL/GenBank/DDBJ databases">
        <authorList>
            <person name="Chen Y."/>
            <person name="Shah S."/>
            <person name="Dougan E. K."/>
            <person name="Thang M."/>
            <person name="Chan C."/>
        </authorList>
    </citation>
    <scope>NUCLEOTIDE SEQUENCE [LARGE SCALE GENOMIC DNA]</scope>
</reference>
<dbReference type="SUPFAM" id="SSF53335">
    <property type="entry name" value="S-adenosyl-L-methionine-dependent methyltransferases"/>
    <property type="match status" value="1"/>
</dbReference>
<feature type="compositionally biased region" description="Low complexity" evidence="5">
    <location>
        <begin position="233"/>
        <end position="249"/>
    </location>
</feature>
<evidence type="ECO:0000256" key="5">
    <source>
        <dbReference type="SAM" id="MobiDB-lite"/>
    </source>
</evidence>
<evidence type="ECO:0008006" key="8">
    <source>
        <dbReference type="Google" id="ProtNLM"/>
    </source>
</evidence>
<accession>A0ABN9P9X6</accession>
<keyword evidence="4" id="KW-0949">S-adenosyl-L-methionine</keyword>
<feature type="region of interest" description="Disordered" evidence="5">
    <location>
        <begin position="227"/>
        <end position="249"/>
    </location>
</feature>
<evidence type="ECO:0000256" key="2">
    <source>
        <dbReference type="ARBA" id="ARBA00022603"/>
    </source>
</evidence>
<dbReference type="CDD" id="cd02440">
    <property type="entry name" value="AdoMet_MTases"/>
    <property type="match status" value="1"/>
</dbReference>
<sequence length="249" mass="25944">MAEAAAAVAKWEAMWSRDGGLQPGQAFDASAVEPAFADLLRAADPPLPREGAGGARPRALVPGCGRGYAVAELARAGYEATGLELAPTAVQAAREHLGGQPDAHVQGGDFFDFDPGAGFDLVYDCTFLCAIPPERRADWAAKIEQLLRPGGELVALIFPCFPDGPDPADAPDTAGGAGGGPPYAMSPRLVERLLAGRRLARLSLEAVPAERLARRVSRAGEFVGRWQRLPDDAPGGEAPAELGEAAGER</sequence>
<gene>
    <name evidence="6" type="ORF">PCOR1329_LOCUS88</name>
</gene>
<name>A0ABN9P9X6_9DINO</name>
<evidence type="ECO:0000313" key="7">
    <source>
        <dbReference type="Proteomes" id="UP001189429"/>
    </source>
</evidence>
<evidence type="ECO:0000256" key="3">
    <source>
        <dbReference type="ARBA" id="ARBA00022679"/>
    </source>
</evidence>
<keyword evidence="1" id="KW-0597">Phosphoprotein</keyword>
<organism evidence="6 7">
    <name type="scientific">Prorocentrum cordatum</name>
    <dbReference type="NCBI Taxonomy" id="2364126"/>
    <lineage>
        <taxon>Eukaryota</taxon>
        <taxon>Sar</taxon>
        <taxon>Alveolata</taxon>
        <taxon>Dinophyceae</taxon>
        <taxon>Prorocentrales</taxon>
        <taxon>Prorocentraceae</taxon>
        <taxon>Prorocentrum</taxon>
    </lineage>
</organism>
<dbReference type="PROSITE" id="PS51585">
    <property type="entry name" value="SAM_MT_TPMT"/>
    <property type="match status" value="1"/>
</dbReference>
<dbReference type="EMBL" id="CAUYUJ010000002">
    <property type="protein sequence ID" value="CAK0788123.1"/>
    <property type="molecule type" value="Genomic_DNA"/>
</dbReference>
<evidence type="ECO:0000256" key="4">
    <source>
        <dbReference type="ARBA" id="ARBA00022691"/>
    </source>
</evidence>
<dbReference type="PANTHER" id="PTHR32183:SF6">
    <property type="entry name" value="CYSTEINE SULFINATE DESULFINASE_CYSTEINE DESULFURASE AND RELATED ENZYMES"/>
    <property type="match status" value="1"/>
</dbReference>
<proteinExistence type="predicted"/>
<keyword evidence="7" id="KW-1185">Reference proteome</keyword>
<protein>
    <recommendedName>
        <fullName evidence="8">Thiol methyltransferase 2</fullName>
    </recommendedName>
</protein>